<keyword evidence="3 7" id="KW-0889">Transcription antitermination</keyword>
<dbReference type="InterPro" id="IPR036555">
    <property type="entry name" value="NusA_N_sf"/>
</dbReference>
<evidence type="ECO:0000256" key="7">
    <source>
        <dbReference type="HAMAP-Rule" id="MF_00945"/>
    </source>
</evidence>
<dbReference type="Proteomes" id="UP000278962">
    <property type="component" value="Unassembled WGS sequence"/>
</dbReference>
<dbReference type="NCBIfam" id="TIGR01953">
    <property type="entry name" value="NusA"/>
    <property type="match status" value="1"/>
</dbReference>
<dbReference type="GO" id="GO:0031564">
    <property type="term" value="P:transcription antitermination"/>
    <property type="evidence" value="ECO:0007669"/>
    <property type="project" value="UniProtKB-UniRule"/>
</dbReference>
<sequence>MSAEIVEAVKTLGREKGISEEKLMGALEDALLSAYKKQPGAARYARVRMDRDSGDFIVEEFLLPEDLEDQLLDEAEEQATGALERRVDPETGEVIIPEAPDIDPARLSEFEDQIEIRDVTPHDFGRIAAQTAKQVILQRIREAERDMMFEEYRDRVGELITGIVQQSDSRYTLVQLRERVEALLPKSEQVDGERYDHSQRIKAVIKEVSSSTRGPSIIVSRRDPELIKKLFELEVPEIADGLVEITGVAREPGYRSKIAVVSHADGVDPVGACVGPRGSRVRMVVSELRGEKIDIIPYNEEPARFVAKALSPARVREVLVDDTNKQATVIVPDDQLSLAIGREGQNARLAARLTGWRVDIRSETEFAKDEDTGYGEEEETGGRCAAILGNGRRCPNASLPGSRYCGLDSHQALANQDTDRVSA</sequence>
<feature type="domain" description="S1 motif" evidence="8">
    <location>
        <begin position="157"/>
        <end position="222"/>
    </location>
</feature>
<dbReference type="SMART" id="SM00322">
    <property type="entry name" value="KH"/>
    <property type="match status" value="2"/>
</dbReference>
<comment type="function">
    <text evidence="7">Participates in both transcription termination and antitermination.</text>
</comment>
<evidence type="ECO:0000313" key="10">
    <source>
        <dbReference type="Proteomes" id="UP000278962"/>
    </source>
</evidence>
<keyword evidence="5 7" id="KW-0805">Transcription regulation</keyword>
<organism evidence="9 10">
    <name type="scientific">Solirubrobacter pauli</name>
    <dbReference type="NCBI Taxonomy" id="166793"/>
    <lineage>
        <taxon>Bacteria</taxon>
        <taxon>Bacillati</taxon>
        <taxon>Actinomycetota</taxon>
        <taxon>Thermoleophilia</taxon>
        <taxon>Solirubrobacterales</taxon>
        <taxon>Solirubrobacteraceae</taxon>
        <taxon>Solirubrobacter</taxon>
    </lineage>
</organism>
<dbReference type="CDD" id="cd04455">
    <property type="entry name" value="S1_NusA"/>
    <property type="match status" value="1"/>
</dbReference>
<evidence type="ECO:0000256" key="4">
    <source>
        <dbReference type="ARBA" id="ARBA00022884"/>
    </source>
</evidence>
<evidence type="ECO:0000256" key="1">
    <source>
        <dbReference type="ARBA" id="ARBA00022472"/>
    </source>
</evidence>
<keyword evidence="2 7" id="KW-0963">Cytoplasm</keyword>
<dbReference type="FunFam" id="3.30.300.20:FF:000005">
    <property type="entry name" value="Transcription termination/antitermination protein NusA"/>
    <property type="match status" value="1"/>
</dbReference>
<dbReference type="GO" id="GO:0005829">
    <property type="term" value="C:cytosol"/>
    <property type="evidence" value="ECO:0007669"/>
    <property type="project" value="TreeGrafter"/>
</dbReference>
<keyword evidence="1 7" id="KW-0806">Transcription termination</keyword>
<dbReference type="InterPro" id="IPR013735">
    <property type="entry name" value="TF_NusA_N"/>
</dbReference>
<dbReference type="InterPro" id="IPR030842">
    <property type="entry name" value="TF_NusA_bacterial"/>
</dbReference>
<evidence type="ECO:0000256" key="3">
    <source>
        <dbReference type="ARBA" id="ARBA00022814"/>
    </source>
</evidence>
<dbReference type="PROSITE" id="PS50126">
    <property type="entry name" value="S1"/>
    <property type="match status" value="1"/>
</dbReference>
<dbReference type="InterPro" id="IPR012340">
    <property type="entry name" value="NA-bd_OB-fold"/>
</dbReference>
<comment type="similarity">
    <text evidence="7">Belongs to the NusA family.</text>
</comment>
<keyword evidence="4 7" id="KW-0694">RNA-binding</keyword>
<keyword evidence="10" id="KW-1185">Reference proteome</keyword>
<dbReference type="PANTHER" id="PTHR22648:SF0">
    <property type="entry name" value="TRANSCRIPTION TERMINATION_ANTITERMINATION PROTEIN NUSA"/>
    <property type="match status" value="1"/>
</dbReference>
<dbReference type="SMART" id="SM00316">
    <property type="entry name" value="S1"/>
    <property type="match status" value="1"/>
</dbReference>
<dbReference type="GO" id="GO:0003700">
    <property type="term" value="F:DNA-binding transcription factor activity"/>
    <property type="evidence" value="ECO:0007669"/>
    <property type="project" value="InterPro"/>
</dbReference>
<dbReference type="InterPro" id="IPR010213">
    <property type="entry name" value="TF_NusA"/>
</dbReference>
<dbReference type="InterPro" id="IPR003029">
    <property type="entry name" value="S1_domain"/>
</dbReference>
<dbReference type="Gene3D" id="3.30.1480.10">
    <property type="entry name" value="NusA, N-terminal domain"/>
    <property type="match status" value="1"/>
</dbReference>
<protein>
    <recommendedName>
        <fullName evidence="7">Transcription termination/antitermination protein NusA</fullName>
    </recommendedName>
</protein>
<proteinExistence type="inferred from homology"/>
<evidence type="ECO:0000256" key="6">
    <source>
        <dbReference type="ARBA" id="ARBA00023163"/>
    </source>
</evidence>
<dbReference type="CDD" id="cd22529">
    <property type="entry name" value="KH-II_NusA_rpt2"/>
    <property type="match status" value="1"/>
</dbReference>
<dbReference type="PROSITE" id="PS50084">
    <property type="entry name" value="KH_TYPE_1"/>
    <property type="match status" value="1"/>
</dbReference>
<name>A0A660L3K0_9ACTN</name>
<dbReference type="InterPro" id="IPR025249">
    <property type="entry name" value="TF_NusA_KH_1st"/>
</dbReference>
<dbReference type="AlphaFoldDB" id="A0A660L3K0"/>
<gene>
    <name evidence="7" type="primary">nusA</name>
    <name evidence="9" type="ORF">C8N24_5532</name>
</gene>
<dbReference type="Gene3D" id="3.30.300.20">
    <property type="match status" value="2"/>
</dbReference>
<dbReference type="Gene3D" id="2.40.50.140">
    <property type="entry name" value="Nucleic acid-binding proteins"/>
    <property type="match status" value="1"/>
</dbReference>
<dbReference type="PANTHER" id="PTHR22648">
    <property type="entry name" value="TRANSCRIPTION TERMINATION FACTOR NUSA"/>
    <property type="match status" value="1"/>
</dbReference>
<comment type="caution">
    <text evidence="9">The sequence shown here is derived from an EMBL/GenBank/DDBJ whole genome shotgun (WGS) entry which is preliminary data.</text>
</comment>
<dbReference type="Pfam" id="PF26594">
    <property type="entry name" value="KH_NusA_2nd"/>
    <property type="match status" value="1"/>
</dbReference>
<dbReference type="InterPro" id="IPR015946">
    <property type="entry name" value="KH_dom-like_a/b"/>
</dbReference>
<dbReference type="EMBL" id="RBIL01000002">
    <property type="protein sequence ID" value="RKQ87509.1"/>
    <property type="molecule type" value="Genomic_DNA"/>
</dbReference>
<dbReference type="SUPFAM" id="SSF54814">
    <property type="entry name" value="Prokaryotic type KH domain (KH-domain type II)"/>
    <property type="match status" value="2"/>
</dbReference>
<dbReference type="InterPro" id="IPR058582">
    <property type="entry name" value="KH_NusA_2nd"/>
</dbReference>
<accession>A0A660L3K0</accession>
<evidence type="ECO:0000259" key="8">
    <source>
        <dbReference type="PROSITE" id="PS50126"/>
    </source>
</evidence>
<dbReference type="SUPFAM" id="SSF50249">
    <property type="entry name" value="Nucleic acid-binding proteins"/>
    <property type="match status" value="1"/>
</dbReference>
<reference evidence="9 10" key="1">
    <citation type="submission" date="2018-10" db="EMBL/GenBank/DDBJ databases">
        <title>Genomic Encyclopedia of Archaeal and Bacterial Type Strains, Phase II (KMG-II): from individual species to whole genera.</title>
        <authorList>
            <person name="Goeker M."/>
        </authorList>
    </citation>
    <scope>NUCLEOTIDE SEQUENCE [LARGE SCALE GENOMIC DNA]</scope>
    <source>
        <strain evidence="9 10">DSM 14954</strain>
    </source>
</reference>
<keyword evidence="6 7" id="KW-0804">Transcription</keyword>
<dbReference type="Pfam" id="PF08529">
    <property type="entry name" value="NusA_N"/>
    <property type="match status" value="1"/>
</dbReference>
<dbReference type="CDD" id="cd02134">
    <property type="entry name" value="KH-II_NusA_rpt1"/>
    <property type="match status" value="1"/>
</dbReference>
<dbReference type="SUPFAM" id="SSF69705">
    <property type="entry name" value="Transcription factor NusA, N-terminal domain"/>
    <property type="match status" value="1"/>
</dbReference>
<dbReference type="InterPro" id="IPR004087">
    <property type="entry name" value="KH_dom"/>
</dbReference>
<dbReference type="GO" id="GO:0003723">
    <property type="term" value="F:RNA binding"/>
    <property type="evidence" value="ECO:0007669"/>
    <property type="project" value="UniProtKB-UniRule"/>
</dbReference>
<evidence type="ECO:0000256" key="5">
    <source>
        <dbReference type="ARBA" id="ARBA00023015"/>
    </source>
</evidence>
<dbReference type="HAMAP" id="MF_00945_B">
    <property type="entry name" value="NusA_B"/>
    <property type="match status" value="1"/>
</dbReference>
<evidence type="ECO:0000313" key="9">
    <source>
        <dbReference type="EMBL" id="RKQ87509.1"/>
    </source>
</evidence>
<evidence type="ECO:0000256" key="2">
    <source>
        <dbReference type="ARBA" id="ARBA00022490"/>
    </source>
</evidence>
<dbReference type="GO" id="GO:0006353">
    <property type="term" value="P:DNA-templated transcription termination"/>
    <property type="evidence" value="ECO:0007669"/>
    <property type="project" value="UniProtKB-UniRule"/>
</dbReference>
<comment type="subunit">
    <text evidence="7">Monomer. Binds directly to the core enzyme of the DNA-dependent RNA polymerase and to nascent RNA.</text>
</comment>
<dbReference type="Pfam" id="PF13184">
    <property type="entry name" value="KH_NusA_1st"/>
    <property type="match status" value="1"/>
</dbReference>
<comment type="subcellular location">
    <subcellularLocation>
        <location evidence="7">Cytoplasm</location>
    </subcellularLocation>
</comment>
<dbReference type="InterPro" id="IPR009019">
    <property type="entry name" value="KH_sf_prok-type"/>
</dbReference>
<dbReference type="RefSeq" id="WP_245971984.1">
    <property type="nucleotide sequence ID" value="NZ_RBIL01000002.1"/>
</dbReference>
<dbReference type="FunFam" id="3.30.300.20:FF:000002">
    <property type="entry name" value="Transcription termination/antitermination protein NusA"/>
    <property type="match status" value="1"/>
</dbReference>